<reference evidence="2 3" key="1">
    <citation type="submission" date="2017-02" db="EMBL/GenBank/DDBJ databases">
        <authorList>
            <person name="Peterson S.W."/>
        </authorList>
    </citation>
    <scope>NUCLEOTIDE SEQUENCE [LARGE SCALE GENOMIC DNA]</scope>
    <source>
        <strain evidence="2 3">DSM 24412</strain>
    </source>
</reference>
<keyword evidence="1" id="KW-0812">Transmembrane</keyword>
<dbReference type="AlphaFoldDB" id="A0A1T5HUB0"/>
<organism evidence="2 3">
    <name type="scientific">Alkalitalea saponilacus</name>
    <dbReference type="NCBI Taxonomy" id="889453"/>
    <lineage>
        <taxon>Bacteria</taxon>
        <taxon>Pseudomonadati</taxon>
        <taxon>Bacteroidota</taxon>
        <taxon>Bacteroidia</taxon>
        <taxon>Marinilabiliales</taxon>
        <taxon>Marinilabiliaceae</taxon>
        <taxon>Alkalitalea</taxon>
    </lineage>
</organism>
<gene>
    <name evidence="2" type="ORF">SAMN03080601_03559</name>
</gene>
<accession>A0A1T5HUB0</accession>
<proteinExistence type="predicted"/>
<keyword evidence="3" id="KW-1185">Reference proteome</keyword>
<sequence length="278" mass="32607">MTLLNNTYNTKSDFNRKLVRILCFALFLSNSIYLTGNQPAYVIHDTISVNEKYYESYKFELVNFPILFLGILKDTVIIDHKLFLYPIPPPPPPTIVEWLTIEDDQNSQVIEIDSIQQKKLFDEFMIEYRNHPLEKFRKSFGYSHNKKTIHKEKSVSVKVDTINEISKYNLHHKEYYKAFPIIISNNLNDTILMDSNTNISLIVEALDSLNNWRRITSPNIHGIPIDSNYFLPPKFSVILSTYITRGDYQTKLRIRVGNNYSNEWTGKINYSQFSLFVD</sequence>
<dbReference type="Proteomes" id="UP000191055">
    <property type="component" value="Unassembled WGS sequence"/>
</dbReference>
<evidence type="ECO:0000313" key="3">
    <source>
        <dbReference type="Proteomes" id="UP000191055"/>
    </source>
</evidence>
<dbReference type="RefSeq" id="WP_079559195.1">
    <property type="nucleotide sequence ID" value="NZ_CP021904.1"/>
</dbReference>
<protein>
    <submittedName>
        <fullName evidence="2">Uncharacterized protein</fullName>
    </submittedName>
</protein>
<name>A0A1T5HUB0_9BACT</name>
<evidence type="ECO:0000256" key="1">
    <source>
        <dbReference type="SAM" id="Phobius"/>
    </source>
</evidence>
<keyword evidence="1" id="KW-1133">Transmembrane helix</keyword>
<dbReference type="KEGG" id="asx:CDL62_14850"/>
<feature type="transmembrane region" description="Helical" evidence="1">
    <location>
        <begin position="18"/>
        <end position="36"/>
    </location>
</feature>
<keyword evidence="1" id="KW-0472">Membrane</keyword>
<dbReference type="EMBL" id="FUYV01000057">
    <property type="protein sequence ID" value="SKC24262.1"/>
    <property type="molecule type" value="Genomic_DNA"/>
</dbReference>
<evidence type="ECO:0000313" key="2">
    <source>
        <dbReference type="EMBL" id="SKC24262.1"/>
    </source>
</evidence>